<evidence type="ECO:0000313" key="4">
    <source>
        <dbReference type="Proteomes" id="UP001061361"/>
    </source>
</evidence>
<accession>A0ABN6RRP0</accession>
<protein>
    <recommendedName>
        <fullName evidence="2">YagK/YfjJ C-terminal domain-containing protein</fullName>
    </recommendedName>
</protein>
<feature type="region of interest" description="Disordered" evidence="1">
    <location>
        <begin position="171"/>
        <end position="192"/>
    </location>
</feature>
<evidence type="ECO:0000313" key="3">
    <source>
        <dbReference type="EMBL" id="BDQ32660.1"/>
    </source>
</evidence>
<gene>
    <name evidence="3" type="ORF">JCM14722_02020</name>
</gene>
<evidence type="ECO:0000259" key="2">
    <source>
        <dbReference type="Pfam" id="PF11726"/>
    </source>
</evidence>
<feature type="domain" description="YagK/YfjJ C-terminal" evidence="2">
    <location>
        <begin position="41"/>
        <end position="173"/>
    </location>
</feature>
<keyword evidence="4" id="KW-1185">Reference proteome</keyword>
<dbReference type="InterPro" id="IPR057271">
    <property type="entry name" value="YagK_YfjJ_C"/>
</dbReference>
<dbReference type="RefSeq" id="WP_264982728.1">
    <property type="nucleotide sequence ID" value="NZ_AP026708.1"/>
</dbReference>
<reference evidence="3" key="1">
    <citation type="submission" date="2022-08" db="EMBL/GenBank/DDBJ databases">
        <title>Genome Sequence of the sulphate-reducing bacterium, Pseudodesulfovibrio portus JCM14722.</title>
        <authorList>
            <person name="Kondo R."/>
            <person name="Kataoka T."/>
        </authorList>
    </citation>
    <scope>NUCLEOTIDE SEQUENCE</scope>
    <source>
        <strain evidence="3">JCM 14722</strain>
    </source>
</reference>
<dbReference type="EMBL" id="AP026708">
    <property type="protein sequence ID" value="BDQ32660.1"/>
    <property type="molecule type" value="Genomic_DNA"/>
</dbReference>
<evidence type="ECO:0000256" key="1">
    <source>
        <dbReference type="SAM" id="MobiDB-lite"/>
    </source>
</evidence>
<dbReference type="Pfam" id="PF11726">
    <property type="entry name" value="YagK_YfjJ_C"/>
    <property type="match status" value="1"/>
</dbReference>
<organism evidence="3 4">
    <name type="scientific">Pseudodesulfovibrio portus</name>
    <dbReference type="NCBI Taxonomy" id="231439"/>
    <lineage>
        <taxon>Bacteria</taxon>
        <taxon>Pseudomonadati</taxon>
        <taxon>Thermodesulfobacteriota</taxon>
        <taxon>Desulfovibrionia</taxon>
        <taxon>Desulfovibrionales</taxon>
        <taxon>Desulfovibrionaceae</taxon>
    </lineage>
</organism>
<proteinExistence type="predicted"/>
<sequence>MPITYDENYNGYPIMTDEEAKQGCDTEILDRHIERTEDMTKRHNKVFCFRIDLGYRQMPDRDRKNKDISDTIAATRKYFKRHETDTSFSWRLEENDKCLPHGHVAVMVDGNKIMAPERIKNKLEENWKRQVGEDNARIHICKTGYRMRKDDPNFEQVKGDWIYRTSYLAKDRDRGNSPKGQHEHGGTRVKKK</sequence>
<feature type="compositionally biased region" description="Basic and acidic residues" evidence="1">
    <location>
        <begin position="171"/>
        <end position="186"/>
    </location>
</feature>
<name>A0ABN6RRP0_9BACT</name>
<dbReference type="Proteomes" id="UP001061361">
    <property type="component" value="Chromosome"/>
</dbReference>